<keyword evidence="9" id="KW-1185">Reference proteome</keyword>
<dbReference type="CDD" id="cd05254">
    <property type="entry name" value="dTDP_HR_like_SDR_e"/>
    <property type="match status" value="1"/>
</dbReference>
<dbReference type="InterPro" id="IPR029903">
    <property type="entry name" value="RmlD-like-bd"/>
</dbReference>
<accession>A0ABX2DFS0</accession>
<sequence length="292" mass="32452">MSKIIVIGAGGQLGQCLKVVAHKRGISSISFLMEQEANILNPSLLNALFESEKADYVINCAAYTAVDKAEDEQELAKAVNETGAFNLANACKTHGSVLIHVSTDFVFEGNDVKLLTEEDVAKPINVYGQTKLDGELAIAECLTNYFIIRTSWLYSEYANNFVKTMLKLGVERDELNVIADQVGTPTYAIDLANVIFDIINSGSENYGLYHYSNEGVTSWFDFAKAIFDISKTKLKLNPIPGSAYPTKAKRPLFSVMDKNKIKSTFNLTIPYWRHSLEVCIKQIEIISQINKK</sequence>
<name>A0ABX2DFS0_9SPHI</name>
<dbReference type="Gene3D" id="3.90.25.10">
    <property type="entry name" value="UDP-galactose 4-epimerase, domain 1"/>
    <property type="match status" value="1"/>
</dbReference>
<evidence type="ECO:0000256" key="6">
    <source>
        <dbReference type="RuleBase" id="RU364082"/>
    </source>
</evidence>
<feature type="domain" description="RmlD-like substrate binding" evidence="7">
    <location>
        <begin position="3"/>
        <end position="283"/>
    </location>
</feature>
<comment type="similarity">
    <text evidence="2 6">Belongs to the dTDP-4-dehydrorhamnose reductase family.</text>
</comment>
<dbReference type="NCBIfam" id="TIGR01214">
    <property type="entry name" value="rmlD"/>
    <property type="match status" value="1"/>
</dbReference>
<dbReference type="InterPro" id="IPR036291">
    <property type="entry name" value="NAD(P)-bd_dom_sf"/>
</dbReference>
<dbReference type="PANTHER" id="PTHR10491">
    <property type="entry name" value="DTDP-4-DEHYDRORHAMNOSE REDUCTASE"/>
    <property type="match status" value="1"/>
</dbReference>
<evidence type="ECO:0000256" key="5">
    <source>
        <dbReference type="ARBA" id="ARBA00048200"/>
    </source>
</evidence>
<gene>
    <name evidence="8" type="primary">rfbD</name>
    <name evidence="8" type="ORF">HQN85_13620</name>
</gene>
<dbReference type="EC" id="1.1.1.133" evidence="3 6"/>
<evidence type="ECO:0000256" key="2">
    <source>
        <dbReference type="ARBA" id="ARBA00010944"/>
    </source>
</evidence>
<dbReference type="SUPFAM" id="SSF51735">
    <property type="entry name" value="NAD(P)-binding Rossmann-fold domains"/>
    <property type="match status" value="1"/>
</dbReference>
<evidence type="ECO:0000256" key="4">
    <source>
        <dbReference type="ARBA" id="ARBA00017099"/>
    </source>
</evidence>
<comment type="caution">
    <text evidence="8">The sequence shown here is derived from an EMBL/GenBank/DDBJ whole genome shotgun (WGS) entry which is preliminary data.</text>
</comment>
<dbReference type="InterPro" id="IPR005913">
    <property type="entry name" value="dTDP_dehydrorham_reduct"/>
</dbReference>
<dbReference type="Gene3D" id="3.40.50.720">
    <property type="entry name" value="NAD(P)-binding Rossmann-like Domain"/>
    <property type="match status" value="1"/>
</dbReference>
<protein>
    <recommendedName>
        <fullName evidence="4 6">dTDP-4-dehydrorhamnose reductase</fullName>
        <ecNumber evidence="3 6">1.1.1.133</ecNumber>
    </recommendedName>
</protein>
<dbReference type="RefSeq" id="WP_173273145.1">
    <property type="nucleotide sequence ID" value="NZ_JABMKV010000003.1"/>
</dbReference>
<evidence type="ECO:0000313" key="8">
    <source>
        <dbReference type="EMBL" id="NQX32775.1"/>
    </source>
</evidence>
<reference evidence="8 9" key="1">
    <citation type="submission" date="2020-05" db="EMBL/GenBank/DDBJ databases">
        <title>Description of Pedobacter foliorum sp. nov.</title>
        <authorList>
            <person name="Qi S."/>
            <person name="Carlier A."/>
            <person name="Cnockaert M."/>
            <person name="Vandamme P."/>
        </authorList>
    </citation>
    <scope>NUCLEOTIDE SEQUENCE [LARGE SCALE GENOMIC DNA]</scope>
    <source>
        <strain evidence="8 9">LMG 31300</strain>
    </source>
</reference>
<organism evidence="8 9">
    <name type="scientific">Pedobacter boryungensis</name>
    <dbReference type="NCBI Taxonomy" id="869962"/>
    <lineage>
        <taxon>Bacteria</taxon>
        <taxon>Pseudomonadati</taxon>
        <taxon>Bacteroidota</taxon>
        <taxon>Sphingobacteriia</taxon>
        <taxon>Sphingobacteriales</taxon>
        <taxon>Sphingobacteriaceae</taxon>
        <taxon>Pedobacter</taxon>
    </lineage>
</organism>
<evidence type="ECO:0000256" key="3">
    <source>
        <dbReference type="ARBA" id="ARBA00012929"/>
    </source>
</evidence>
<dbReference type="GO" id="GO:0008831">
    <property type="term" value="F:dTDP-4-dehydrorhamnose reductase activity"/>
    <property type="evidence" value="ECO:0007669"/>
    <property type="project" value="UniProtKB-EC"/>
</dbReference>
<evidence type="ECO:0000256" key="1">
    <source>
        <dbReference type="ARBA" id="ARBA00004781"/>
    </source>
</evidence>
<dbReference type="EMBL" id="JABMKV010000003">
    <property type="protein sequence ID" value="NQX32775.1"/>
    <property type="molecule type" value="Genomic_DNA"/>
</dbReference>
<dbReference type="PANTHER" id="PTHR10491:SF4">
    <property type="entry name" value="METHIONINE ADENOSYLTRANSFERASE 2 SUBUNIT BETA"/>
    <property type="match status" value="1"/>
</dbReference>
<dbReference type="Proteomes" id="UP000762110">
    <property type="component" value="Unassembled WGS sequence"/>
</dbReference>
<dbReference type="Pfam" id="PF04321">
    <property type="entry name" value="RmlD_sub_bind"/>
    <property type="match status" value="1"/>
</dbReference>
<comment type="pathway">
    <text evidence="1 6">Carbohydrate biosynthesis; dTDP-L-rhamnose biosynthesis.</text>
</comment>
<keyword evidence="6 8" id="KW-0560">Oxidoreductase</keyword>
<proteinExistence type="inferred from homology"/>
<comment type="catalytic activity">
    <reaction evidence="5">
        <text>dTDP-beta-L-rhamnose + NADP(+) = dTDP-4-dehydro-beta-L-rhamnose + NADPH + H(+)</text>
        <dbReference type="Rhea" id="RHEA:21796"/>
        <dbReference type="ChEBI" id="CHEBI:15378"/>
        <dbReference type="ChEBI" id="CHEBI:57510"/>
        <dbReference type="ChEBI" id="CHEBI:57783"/>
        <dbReference type="ChEBI" id="CHEBI:58349"/>
        <dbReference type="ChEBI" id="CHEBI:62830"/>
        <dbReference type="EC" id="1.1.1.133"/>
    </reaction>
</comment>
<comment type="function">
    <text evidence="6">Catalyzes the reduction of dTDP-6-deoxy-L-lyxo-4-hexulose to yield dTDP-L-rhamnose.</text>
</comment>
<keyword evidence="6" id="KW-0521">NADP</keyword>
<evidence type="ECO:0000313" key="9">
    <source>
        <dbReference type="Proteomes" id="UP000762110"/>
    </source>
</evidence>
<evidence type="ECO:0000259" key="7">
    <source>
        <dbReference type="Pfam" id="PF04321"/>
    </source>
</evidence>